<dbReference type="CDD" id="cd02869">
    <property type="entry name" value="PseudoU_synth_RluA_like"/>
    <property type="match status" value="1"/>
</dbReference>
<dbReference type="SUPFAM" id="SSF55120">
    <property type="entry name" value="Pseudouridine synthase"/>
    <property type="match status" value="1"/>
</dbReference>
<dbReference type="EMBL" id="FNAP01000001">
    <property type="protein sequence ID" value="SDD78971.1"/>
    <property type="molecule type" value="Genomic_DNA"/>
</dbReference>
<dbReference type="NCBIfam" id="TIGR00005">
    <property type="entry name" value="rluA_subfam"/>
    <property type="match status" value="1"/>
</dbReference>
<evidence type="ECO:0000313" key="10">
    <source>
        <dbReference type="Proteomes" id="UP000199412"/>
    </source>
</evidence>
<gene>
    <name evidence="9" type="ORF">SAMN05421720_101546</name>
</gene>
<comment type="similarity">
    <text evidence="1 6">Belongs to the pseudouridine synthase RluA family.</text>
</comment>
<dbReference type="InterPro" id="IPR036986">
    <property type="entry name" value="S4_RNA-bd_sf"/>
</dbReference>
<evidence type="ECO:0000313" key="9">
    <source>
        <dbReference type="EMBL" id="SDD78971.1"/>
    </source>
</evidence>
<evidence type="ECO:0000256" key="5">
    <source>
        <dbReference type="PROSITE-ProRule" id="PRU00182"/>
    </source>
</evidence>
<dbReference type="Gene3D" id="3.30.2350.10">
    <property type="entry name" value="Pseudouridine synthase"/>
    <property type="match status" value="1"/>
</dbReference>
<dbReference type="OrthoDB" id="9807829at2"/>
<dbReference type="Pfam" id="PF01479">
    <property type="entry name" value="S4"/>
    <property type="match status" value="1"/>
</dbReference>
<dbReference type="Proteomes" id="UP000199412">
    <property type="component" value="Unassembled WGS sequence"/>
</dbReference>
<dbReference type="STRING" id="69960.SAMN05421720_101546"/>
<feature type="domain" description="RNA-binding S4" evidence="8">
    <location>
        <begin position="16"/>
        <end position="78"/>
    </location>
</feature>
<name>A0A1G6XLS8_9PROT</name>
<comment type="function">
    <text evidence="6">Responsible for synthesis of pseudouridine from uracil.</text>
</comment>
<keyword evidence="10" id="KW-1185">Reference proteome</keyword>
<evidence type="ECO:0000256" key="1">
    <source>
        <dbReference type="ARBA" id="ARBA00010876"/>
    </source>
</evidence>
<dbReference type="EC" id="5.4.99.-" evidence="6"/>
<dbReference type="InterPro" id="IPR002942">
    <property type="entry name" value="S4_RNA-bd"/>
</dbReference>
<evidence type="ECO:0000256" key="7">
    <source>
        <dbReference type="SAM" id="MobiDB-lite"/>
    </source>
</evidence>
<dbReference type="InterPro" id="IPR020103">
    <property type="entry name" value="PsdUridine_synth_cat_dom_sf"/>
</dbReference>
<reference evidence="9 10" key="1">
    <citation type="submission" date="2016-10" db="EMBL/GenBank/DDBJ databases">
        <authorList>
            <person name="de Groot N.N."/>
        </authorList>
    </citation>
    <scope>NUCLEOTIDE SEQUENCE [LARGE SCALE GENOMIC DNA]</scope>
    <source>
        <strain evidence="9 10">ATCC 700224</strain>
    </source>
</reference>
<sequence length="332" mass="36119">MSGVQTIPVGPEDADQRLDRWFRRRFPDLSHGRLEKLLRTGQVRVDGGRVKASTRLTVGQMVRVPPLDSSAPVKEGGASSRPVSAPRFSDADLKDLRAAILHQDDWLIVLNKPAGLATQGGSGLSRHLDAMLDGLKQHPGEERPRLVHRLDKDTSGVLLLARSAAAARALTKAFRDRATRKVYWALMVGVPKPRAGTIRAPLDKEAGTRGERMVWSEADGKPAVTDYRVLDDAGPVSWVWMEPRTGRTHQLRAHAMVLGTPILGDGKYGGQGAFISGVEVPRRMHLHARLLALPHPAGGSLVVEAPLPPHMAETFRAFGFNPKDAPPLEDGP</sequence>
<proteinExistence type="inferred from homology"/>
<evidence type="ECO:0000256" key="3">
    <source>
        <dbReference type="ARBA" id="ARBA00036882"/>
    </source>
</evidence>
<dbReference type="InterPro" id="IPR006225">
    <property type="entry name" value="PsdUridine_synth_RluC/D"/>
</dbReference>
<evidence type="ECO:0000256" key="4">
    <source>
        <dbReference type="PIRSR" id="PIRSR606225-1"/>
    </source>
</evidence>
<dbReference type="AlphaFoldDB" id="A0A1G6XLS8"/>
<dbReference type="InterPro" id="IPR006224">
    <property type="entry name" value="PsdUridine_synth_RluA-like_CS"/>
</dbReference>
<dbReference type="CDD" id="cd00165">
    <property type="entry name" value="S4"/>
    <property type="match status" value="1"/>
</dbReference>
<dbReference type="PROSITE" id="PS01129">
    <property type="entry name" value="PSI_RLU"/>
    <property type="match status" value="1"/>
</dbReference>
<feature type="region of interest" description="Disordered" evidence="7">
    <location>
        <begin position="66"/>
        <end position="87"/>
    </location>
</feature>
<evidence type="ECO:0000256" key="6">
    <source>
        <dbReference type="RuleBase" id="RU362028"/>
    </source>
</evidence>
<dbReference type="GO" id="GO:0000455">
    <property type="term" value="P:enzyme-directed rRNA pseudouridine synthesis"/>
    <property type="evidence" value="ECO:0007669"/>
    <property type="project" value="UniProtKB-ARBA"/>
</dbReference>
<dbReference type="InterPro" id="IPR050188">
    <property type="entry name" value="RluA_PseudoU_synthase"/>
</dbReference>
<keyword evidence="2 6" id="KW-0413">Isomerase</keyword>
<comment type="catalytic activity">
    <reaction evidence="6">
        <text>a uridine in RNA = a pseudouridine in RNA</text>
        <dbReference type="Rhea" id="RHEA:48348"/>
        <dbReference type="Rhea" id="RHEA-COMP:12068"/>
        <dbReference type="Rhea" id="RHEA-COMP:12069"/>
        <dbReference type="ChEBI" id="CHEBI:65314"/>
        <dbReference type="ChEBI" id="CHEBI:65315"/>
    </reaction>
</comment>
<evidence type="ECO:0000256" key="2">
    <source>
        <dbReference type="ARBA" id="ARBA00023235"/>
    </source>
</evidence>
<dbReference type="GO" id="GO:0003723">
    <property type="term" value="F:RNA binding"/>
    <property type="evidence" value="ECO:0007669"/>
    <property type="project" value="UniProtKB-KW"/>
</dbReference>
<dbReference type="PROSITE" id="PS50889">
    <property type="entry name" value="S4"/>
    <property type="match status" value="1"/>
</dbReference>
<dbReference type="Gene3D" id="3.10.290.10">
    <property type="entry name" value="RNA-binding S4 domain"/>
    <property type="match status" value="1"/>
</dbReference>
<dbReference type="Pfam" id="PF00849">
    <property type="entry name" value="PseudoU_synth_2"/>
    <property type="match status" value="1"/>
</dbReference>
<dbReference type="PANTHER" id="PTHR21600:SF44">
    <property type="entry name" value="RIBOSOMAL LARGE SUBUNIT PSEUDOURIDINE SYNTHASE D"/>
    <property type="match status" value="1"/>
</dbReference>
<feature type="active site" evidence="4">
    <location>
        <position position="151"/>
    </location>
</feature>
<dbReference type="GO" id="GO:0160140">
    <property type="term" value="F:23S rRNA pseudouridine(1911/1915/1917) synthase activity"/>
    <property type="evidence" value="ECO:0007669"/>
    <property type="project" value="UniProtKB-EC"/>
</dbReference>
<keyword evidence="5" id="KW-0694">RNA-binding</keyword>
<dbReference type="InterPro" id="IPR006145">
    <property type="entry name" value="PsdUridine_synth_RsuA/RluA"/>
</dbReference>
<protein>
    <recommendedName>
        <fullName evidence="6">Pseudouridine synthase</fullName>
        <ecNumber evidence="6">5.4.99.-</ecNumber>
    </recommendedName>
</protein>
<accession>A0A1G6XLS8</accession>
<evidence type="ECO:0000259" key="8">
    <source>
        <dbReference type="SMART" id="SM00363"/>
    </source>
</evidence>
<dbReference type="PANTHER" id="PTHR21600">
    <property type="entry name" value="MITOCHONDRIAL RNA PSEUDOURIDINE SYNTHASE"/>
    <property type="match status" value="1"/>
</dbReference>
<dbReference type="SMART" id="SM00363">
    <property type="entry name" value="S4"/>
    <property type="match status" value="1"/>
</dbReference>
<dbReference type="SUPFAM" id="SSF55174">
    <property type="entry name" value="Alpha-L RNA-binding motif"/>
    <property type="match status" value="1"/>
</dbReference>
<dbReference type="RefSeq" id="WP_092781645.1">
    <property type="nucleotide sequence ID" value="NZ_FNAP01000001.1"/>
</dbReference>
<comment type="catalytic activity">
    <reaction evidence="3">
        <text>uridine(1911/1915/1917) in 23S rRNA = pseudouridine(1911/1915/1917) in 23S rRNA</text>
        <dbReference type="Rhea" id="RHEA:42524"/>
        <dbReference type="Rhea" id="RHEA-COMP:10097"/>
        <dbReference type="Rhea" id="RHEA-COMP:10098"/>
        <dbReference type="ChEBI" id="CHEBI:65314"/>
        <dbReference type="ChEBI" id="CHEBI:65315"/>
        <dbReference type="EC" id="5.4.99.23"/>
    </reaction>
</comment>
<organism evidence="9 10">
    <name type="scientific">Rhodospira trueperi</name>
    <dbReference type="NCBI Taxonomy" id="69960"/>
    <lineage>
        <taxon>Bacteria</taxon>
        <taxon>Pseudomonadati</taxon>
        <taxon>Pseudomonadota</taxon>
        <taxon>Alphaproteobacteria</taxon>
        <taxon>Rhodospirillales</taxon>
        <taxon>Rhodospirillaceae</taxon>
        <taxon>Rhodospira</taxon>
    </lineage>
</organism>